<gene>
    <name evidence="2" type="ORF">A4R35_03690</name>
</gene>
<feature type="compositionally biased region" description="Basic and acidic residues" evidence="1">
    <location>
        <begin position="54"/>
        <end position="67"/>
    </location>
</feature>
<organism evidence="2 3">
    <name type="scientific">Thermogemmatispora tikiterensis</name>
    <dbReference type="NCBI Taxonomy" id="1825093"/>
    <lineage>
        <taxon>Bacteria</taxon>
        <taxon>Bacillati</taxon>
        <taxon>Chloroflexota</taxon>
        <taxon>Ktedonobacteria</taxon>
        <taxon>Thermogemmatisporales</taxon>
        <taxon>Thermogemmatisporaceae</taxon>
        <taxon>Thermogemmatispora</taxon>
    </lineage>
</organism>
<sequence length="67" mass="7183">MATLHPRVCASARPPSCPRCRQRQAQPTESPAQDRPSASLPAAAPGDSSLPSAHPDEKMNVCHRKEP</sequence>
<evidence type="ECO:0000313" key="3">
    <source>
        <dbReference type="Proteomes" id="UP000248706"/>
    </source>
</evidence>
<name>A0A328VGA2_9CHLR</name>
<reference evidence="2 3" key="1">
    <citation type="submission" date="2016-08" db="EMBL/GenBank/DDBJ databases">
        <title>Analysis of Carbohydrate Active Enzymes in Thermogemmatispora T81 Reveals Carbohydrate Degradation Ability.</title>
        <authorList>
            <person name="Tomazini A."/>
            <person name="Lal S."/>
            <person name="Stott M."/>
            <person name="Henrissat B."/>
            <person name="Polikarpov I."/>
            <person name="Sparling R."/>
            <person name="Levin D.B."/>
        </authorList>
    </citation>
    <scope>NUCLEOTIDE SEQUENCE [LARGE SCALE GENOMIC DNA]</scope>
    <source>
        <strain evidence="2 3">T81</strain>
    </source>
</reference>
<feature type="region of interest" description="Disordered" evidence="1">
    <location>
        <begin position="1"/>
        <end position="67"/>
    </location>
</feature>
<keyword evidence="3" id="KW-1185">Reference proteome</keyword>
<accession>A0A328VGA2</accession>
<evidence type="ECO:0000256" key="1">
    <source>
        <dbReference type="SAM" id="MobiDB-lite"/>
    </source>
</evidence>
<protein>
    <submittedName>
        <fullName evidence="2">Uncharacterized protein</fullName>
    </submittedName>
</protein>
<evidence type="ECO:0000313" key="2">
    <source>
        <dbReference type="EMBL" id="RAQ94623.1"/>
    </source>
</evidence>
<dbReference type="EMBL" id="MCIF01000002">
    <property type="protein sequence ID" value="RAQ94623.1"/>
    <property type="molecule type" value="Genomic_DNA"/>
</dbReference>
<comment type="caution">
    <text evidence="2">The sequence shown here is derived from an EMBL/GenBank/DDBJ whole genome shotgun (WGS) entry which is preliminary data.</text>
</comment>
<dbReference type="AlphaFoldDB" id="A0A328VGA2"/>
<proteinExistence type="predicted"/>
<dbReference type="Proteomes" id="UP000248706">
    <property type="component" value="Unassembled WGS sequence"/>
</dbReference>